<feature type="signal peptide" evidence="3">
    <location>
        <begin position="1"/>
        <end position="15"/>
    </location>
</feature>
<dbReference type="InterPro" id="IPR001304">
    <property type="entry name" value="C-type_lectin-like"/>
</dbReference>
<organism evidence="5 6">
    <name type="scientific">Staurois parvus</name>
    <dbReference type="NCBI Taxonomy" id="386267"/>
    <lineage>
        <taxon>Eukaryota</taxon>
        <taxon>Metazoa</taxon>
        <taxon>Chordata</taxon>
        <taxon>Craniata</taxon>
        <taxon>Vertebrata</taxon>
        <taxon>Euteleostomi</taxon>
        <taxon>Amphibia</taxon>
        <taxon>Batrachia</taxon>
        <taxon>Anura</taxon>
        <taxon>Neobatrachia</taxon>
        <taxon>Ranoidea</taxon>
        <taxon>Ranidae</taxon>
        <taxon>Staurois</taxon>
    </lineage>
</organism>
<dbReference type="Proteomes" id="UP001162483">
    <property type="component" value="Unassembled WGS sequence"/>
</dbReference>
<evidence type="ECO:0000256" key="1">
    <source>
        <dbReference type="ARBA" id="ARBA00023157"/>
    </source>
</evidence>
<dbReference type="InterPro" id="IPR016186">
    <property type="entry name" value="C-type_lectin-like/link_sf"/>
</dbReference>
<name>A0ABN9GE00_9NEOB</name>
<dbReference type="PANTHER" id="PTHR22991:SF40">
    <property type="entry name" value="PROTEIN CBG13490"/>
    <property type="match status" value="1"/>
</dbReference>
<evidence type="ECO:0000313" key="5">
    <source>
        <dbReference type="EMBL" id="CAI9605791.1"/>
    </source>
</evidence>
<protein>
    <recommendedName>
        <fullName evidence="4">C-type lectin domain-containing protein</fullName>
    </recommendedName>
</protein>
<dbReference type="PANTHER" id="PTHR22991">
    <property type="entry name" value="PROTEIN CBG13490"/>
    <property type="match status" value="1"/>
</dbReference>
<gene>
    <name evidence="5" type="ORF">SPARVUS_LOCUS13669086</name>
</gene>
<dbReference type="InterPro" id="IPR050976">
    <property type="entry name" value="Snaclec"/>
</dbReference>
<dbReference type="PROSITE" id="PS00615">
    <property type="entry name" value="C_TYPE_LECTIN_1"/>
    <property type="match status" value="1"/>
</dbReference>
<dbReference type="Gene3D" id="3.10.100.10">
    <property type="entry name" value="Mannose-Binding Protein A, subunit A"/>
    <property type="match status" value="1"/>
</dbReference>
<feature type="region of interest" description="Disordered" evidence="2">
    <location>
        <begin position="31"/>
        <end position="50"/>
    </location>
</feature>
<keyword evidence="6" id="KW-1185">Reference proteome</keyword>
<feature type="compositionally biased region" description="Acidic residues" evidence="2">
    <location>
        <begin position="35"/>
        <end position="47"/>
    </location>
</feature>
<feature type="domain" description="C-type lectin" evidence="4">
    <location>
        <begin position="67"/>
        <end position="181"/>
    </location>
</feature>
<evidence type="ECO:0000256" key="3">
    <source>
        <dbReference type="SAM" id="SignalP"/>
    </source>
</evidence>
<sequence>MIRLLLLLLLGTVYAQEPEYCFEDDVDELVNPSSQEDDNDVPEDPEEMDPKDLKLEMSHNTSLECDSEATCHYRLYTRGKSFSKAQTVCKSHKGNLCSIRNSCINSRLRAFVRRYNQKLAWIGVWKPSCCGYRNIDGQKLKYTNFARRQRKTLGRWCVALNVATGKWISVSCSKQLPYICKL</sequence>
<proteinExistence type="predicted"/>
<feature type="chain" id="PRO_5047046862" description="C-type lectin domain-containing protein" evidence="3">
    <location>
        <begin position="16"/>
        <end position="182"/>
    </location>
</feature>
<accession>A0ABN9GE00</accession>
<dbReference type="InterPro" id="IPR018378">
    <property type="entry name" value="C-type_lectin_CS"/>
</dbReference>
<evidence type="ECO:0000313" key="6">
    <source>
        <dbReference type="Proteomes" id="UP001162483"/>
    </source>
</evidence>
<dbReference type="EMBL" id="CATNWA010018182">
    <property type="protein sequence ID" value="CAI9605791.1"/>
    <property type="molecule type" value="Genomic_DNA"/>
</dbReference>
<keyword evidence="3" id="KW-0732">Signal</keyword>
<dbReference type="SUPFAM" id="SSF56436">
    <property type="entry name" value="C-type lectin-like"/>
    <property type="match status" value="1"/>
</dbReference>
<reference evidence="5" key="1">
    <citation type="submission" date="2023-05" db="EMBL/GenBank/DDBJ databases">
        <authorList>
            <person name="Stuckert A."/>
        </authorList>
    </citation>
    <scope>NUCLEOTIDE SEQUENCE</scope>
</reference>
<dbReference type="SMART" id="SM00034">
    <property type="entry name" value="CLECT"/>
    <property type="match status" value="1"/>
</dbReference>
<evidence type="ECO:0000256" key="2">
    <source>
        <dbReference type="SAM" id="MobiDB-lite"/>
    </source>
</evidence>
<dbReference type="PROSITE" id="PS50041">
    <property type="entry name" value="C_TYPE_LECTIN_2"/>
    <property type="match status" value="1"/>
</dbReference>
<dbReference type="InterPro" id="IPR002352">
    <property type="entry name" value="Eosinophil_major_basic"/>
</dbReference>
<dbReference type="InterPro" id="IPR016187">
    <property type="entry name" value="CTDL_fold"/>
</dbReference>
<dbReference type="PRINTS" id="PR00770">
    <property type="entry name" value="EMAJORBASICP"/>
</dbReference>
<dbReference type="Pfam" id="PF00059">
    <property type="entry name" value="Lectin_C"/>
    <property type="match status" value="1"/>
</dbReference>
<keyword evidence="1" id="KW-1015">Disulfide bond</keyword>
<comment type="caution">
    <text evidence="5">The sequence shown here is derived from an EMBL/GenBank/DDBJ whole genome shotgun (WGS) entry which is preliminary data.</text>
</comment>
<evidence type="ECO:0000259" key="4">
    <source>
        <dbReference type="PROSITE" id="PS50041"/>
    </source>
</evidence>